<dbReference type="InterPro" id="IPR017853">
    <property type="entry name" value="GH"/>
</dbReference>
<dbReference type="Gene3D" id="3.40.50.1700">
    <property type="entry name" value="Glycoside hydrolase family 3 C-terminal domain"/>
    <property type="match status" value="1"/>
</dbReference>
<dbReference type="PROSITE" id="PS51820">
    <property type="entry name" value="PA14"/>
    <property type="match status" value="1"/>
</dbReference>
<dbReference type="FunCoup" id="A0A409W537">
    <property type="interactions" value="36"/>
</dbReference>
<dbReference type="OrthoDB" id="47059at2759"/>
<dbReference type="InterPro" id="IPR001764">
    <property type="entry name" value="Glyco_hydro_3_N"/>
</dbReference>
<dbReference type="Pfam" id="PF07691">
    <property type="entry name" value="PA14"/>
    <property type="match status" value="1"/>
</dbReference>
<dbReference type="InParanoid" id="A0A409W537"/>
<comment type="similarity">
    <text evidence="2 6">Belongs to the glycosyl hydrolase 3 family.</text>
</comment>
<keyword evidence="6" id="KW-0119">Carbohydrate metabolism</keyword>
<gene>
    <name evidence="8" type="ORF">CVT26_010607</name>
</gene>
<dbReference type="InterPro" id="IPR013783">
    <property type="entry name" value="Ig-like_fold"/>
</dbReference>
<dbReference type="PROSITE" id="PS00775">
    <property type="entry name" value="GLYCOSYL_HYDROL_F3"/>
    <property type="match status" value="1"/>
</dbReference>
<evidence type="ECO:0000256" key="2">
    <source>
        <dbReference type="ARBA" id="ARBA00005336"/>
    </source>
</evidence>
<dbReference type="AlphaFoldDB" id="A0A409W537"/>
<dbReference type="Gene3D" id="3.20.20.300">
    <property type="entry name" value="Glycoside hydrolase, family 3, N-terminal domain"/>
    <property type="match status" value="1"/>
</dbReference>
<dbReference type="InterPro" id="IPR019800">
    <property type="entry name" value="Glyco_hydro_3_AS"/>
</dbReference>
<dbReference type="GO" id="GO:0030245">
    <property type="term" value="P:cellulose catabolic process"/>
    <property type="evidence" value="ECO:0007669"/>
    <property type="project" value="UniProtKB-UniPathway"/>
</dbReference>
<dbReference type="UniPathway" id="UPA00696"/>
<dbReference type="STRING" id="231916.A0A409W537"/>
<evidence type="ECO:0000256" key="3">
    <source>
        <dbReference type="ARBA" id="ARBA00012744"/>
    </source>
</evidence>
<keyword evidence="9" id="KW-1185">Reference proteome</keyword>
<dbReference type="Gene3D" id="2.60.40.10">
    <property type="entry name" value="Immunoglobulins"/>
    <property type="match status" value="1"/>
</dbReference>
<dbReference type="InterPro" id="IPR002772">
    <property type="entry name" value="Glyco_hydro_3_C"/>
</dbReference>
<dbReference type="SUPFAM" id="SSF52279">
    <property type="entry name" value="Beta-D-glucan exohydrolase, C-terminal domain"/>
    <property type="match status" value="1"/>
</dbReference>
<evidence type="ECO:0000313" key="9">
    <source>
        <dbReference type="Proteomes" id="UP000284706"/>
    </source>
</evidence>
<keyword evidence="4 6" id="KW-0378">Hydrolase</keyword>
<dbReference type="InterPro" id="IPR026891">
    <property type="entry name" value="Fn3-like"/>
</dbReference>
<dbReference type="PRINTS" id="PR00133">
    <property type="entry name" value="GLHYDRLASE3"/>
</dbReference>
<accession>A0A409W537</accession>
<dbReference type="FunFam" id="2.60.40.10:FF:000495">
    <property type="entry name" value="Periplasmic beta-glucosidase"/>
    <property type="match status" value="1"/>
</dbReference>
<keyword evidence="5 6" id="KW-0326">Glycosidase</keyword>
<evidence type="ECO:0000256" key="4">
    <source>
        <dbReference type="ARBA" id="ARBA00022801"/>
    </source>
</evidence>
<dbReference type="InterPro" id="IPR036962">
    <property type="entry name" value="Glyco_hydro_3_N_sf"/>
</dbReference>
<evidence type="ECO:0000256" key="5">
    <source>
        <dbReference type="ARBA" id="ARBA00023295"/>
    </source>
</evidence>
<dbReference type="SMART" id="SM01217">
    <property type="entry name" value="Fn3_like"/>
    <property type="match status" value="1"/>
</dbReference>
<dbReference type="PANTHER" id="PTHR42715:SF27">
    <property type="entry name" value="BETA-GLUCOSIDASE-RELATED"/>
    <property type="match status" value="1"/>
</dbReference>
<dbReference type="Pfam" id="PF01915">
    <property type="entry name" value="Glyco_hydro_3_C"/>
    <property type="match status" value="1"/>
</dbReference>
<sequence length="858" mass="94130">MPPSDFANAHIDQVLEKLTTDEAILLTAGVGFWHSHDVERLGVPAIKVSDGPNGIRGNHFFMGTPAKCLPSSTALGSTWDTKLIGEVGLKLLAEEAKLRAASIILAPTCNIQRNPLGGRSFESFSEDPFLSGIIAAAYVNGVQSGGIGTTIKHFVANDKENDRNAYDSIVSERALREIYLMPFMLAEKYAQPWAYMTAYNRLNGLHCSENSFLLTKILRDEWKFNGMIMSDWFGVYSVDHALKAGLDLEMPGLNKWRTLDLVNRSIQARKVTVRTIKQRARKVLELVQKCAKGAPEVLDGDGLERTVDTPESTDLLRKVAAESIVLLRNEGSLLPLTAPELKKVAVVGPNAKAFVLSGGGSAALKPSFFVSPYEGIVKAMKEAGSDVEVTYSEGARAVKTMPSLDYDMFTTTGERGWIASWHTHLSDESMTLVEEPIEERLVDETRIFISTSAPKGITRRWTMKLRGQLKPREQDCLFEFGLTVAGRAKLYVDGKLVIDNWTRQVRGEDFFGLASIEEKGTYPLKAGHKHDILVEFCNVRAPADGDEDEAVMDSNPGVRLGGSVVEDSDELLENAVQLAKEADVVIAVVGLNADWETEGYDRTTLALPGRTDELVSKVVAANPKTVVVTQSGSSILMPWADDVPAIVHSWYLGNATGDAIADVLFGKHNPSGKLSLTFPKREEDVPSFGHFHSEDGKVRYAEDLYVGYKHYQHRNLPPLFAFGHGLSYTTFSLSDLKLSQPVVADGDFNLTITLSVSNTGAVKGSEVVQVYVSMPTTSDLSHPPLQLKDFAKVRDLAPGSSEQVHVKLDKYAVSYWSELYDTWAVEKGVYGVKIGTSSDRLSLSASFEVPVGFEWRGL</sequence>
<evidence type="ECO:0000259" key="7">
    <source>
        <dbReference type="PROSITE" id="PS51820"/>
    </source>
</evidence>
<reference evidence="8 9" key="1">
    <citation type="journal article" date="2018" name="Evol. Lett.">
        <title>Horizontal gene cluster transfer increased hallucinogenic mushroom diversity.</title>
        <authorList>
            <person name="Reynolds H.T."/>
            <person name="Vijayakumar V."/>
            <person name="Gluck-Thaler E."/>
            <person name="Korotkin H.B."/>
            <person name="Matheny P.B."/>
            <person name="Slot J.C."/>
        </authorList>
    </citation>
    <scope>NUCLEOTIDE SEQUENCE [LARGE SCALE GENOMIC DNA]</scope>
    <source>
        <strain evidence="8 9">SRW20</strain>
    </source>
</reference>
<dbReference type="Pfam" id="PF14310">
    <property type="entry name" value="Fn3-like"/>
    <property type="match status" value="1"/>
</dbReference>
<dbReference type="Pfam" id="PF00933">
    <property type="entry name" value="Glyco_hydro_3"/>
    <property type="match status" value="1"/>
</dbReference>
<comment type="catalytic activity">
    <reaction evidence="1 6">
        <text>Hydrolysis of terminal, non-reducing beta-D-glucosyl residues with release of beta-D-glucose.</text>
        <dbReference type="EC" id="3.2.1.21"/>
    </reaction>
</comment>
<keyword evidence="6" id="KW-0624">Polysaccharide degradation</keyword>
<protein>
    <recommendedName>
        <fullName evidence="3 6">beta-glucosidase</fullName>
        <ecNumber evidence="3 6">3.2.1.21</ecNumber>
    </recommendedName>
</protein>
<dbReference type="PANTHER" id="PTHR42715">
    <property type="entry name" value="BETA-GLUCOSIDASE"/>
    <property type="match status" value="1"/>
</dbReference>
<dbReference type="Proteomes" id="UP000284706">
    <property type="component" value="Unassembled WGS sequence"/>
</dbReference>
<name>A0A409W537_9AGAR</name>
<dbReference type="Gene3D" id="2.60.120.260">
    <property type="entry name" value="Galactose-binding domain-like"/>
    <property type="match status" value="1"/>
</dbReference>
<evidence type="ECO:0000256" key="1">
    <source>
        <dbReference type="ARBA" id="ARBA00000448"/>
    </source>
</evidence>
<evidence type="ECO:0000313" key="8">
    <source>
        <dbReference type="EMBL" id="PPQ73649.1"/>
    </source>
</evidence>
<dbReference type="InterPro" id="IPR036881">
    <property type="entry name" value="Glyco_hydro_3_C_sf"/>
</dbReference>
<comment type="pathway">
    <text evidence="6">Glycan metabolism; cellulose degradation.</text>
</comment>
<dbReference type="InterPro" id="IPR037524">
    <property type="entry name" value="PA14/GLEYA"/>
</dbReference>
<dbReference type="EMBL" id="NHYE01005392">
    <property type="protein sequence ID" value="PPQ73649.1"/>
    <property type="molecule type" value="Genomic_DNA"/>
</dbReference>
<dbReference type="InterPro" id="IPR011658">
    <property type="entry name" value="PA14_dom"/>
</dbReference>
<evidence type="ECO:0000256" key="6">
    <source>
        <dbReference type="RuleBase" id="RU361161"/>
    </source>
</evidence>
<organism evidence="8 9">
    <name type="scientific">Gymnopilus dilepis</name>
    <dbReference type="NCBI Taxonomy" id="231916"/>
    <lineage>
        <taxon>Eukaryota</taxon>
        <taxon>Fungi</taxon>
        <taxon>Dikarya</taxon>
        <taxon>Basidiomycota</taxon>
        <taxon>Agaricomycotina</taxon>
        <taxon>Agaricomycetes</taxon>
        <taxon>Agaricomycetidae</taxon>
        <taxon>Agaricales</taxon>
        <taxon>Agaricineae</taxon>
        <taxon>Hymenogastraceae</taxon>
        <taxon>Gymnopilus</taxon>
    </lineage>
</organism>
<dbReference type="SUPFAM" id="SSF51445">
    <property type="entry name" value="(Trans)glycosidases"/>
    <property type="match status" value="1"/>
</dbReference>
<proteinExistence type="inferred from homology"/>
<comment type="caution">
    <text evidence="8">The sequence shown here is derived from an EMBL/GenBank/DDBJ whole genome shotgun (WGS) entry which is preliminary data.</text>
</comment>
<feature type="domain" description="PA14" evidence="7">
    <location>
        <begin position="412"/>
        <end position="576"/>
    </location>
</feature>
<dbReference type="InterPro" id="IPR050288">
    <property type="entry name" value="Cellulose_deg_GH3"/>
</dbReference>
<dbReference type="EC" id="3.2.1.21" evidence="3 6"/>
<dbReference type="GO" id="GO:0008422">
    <property type="term" value="F:beta-glucosidase activity"/>
    <property type="evidence" value="ECO:0007669"/>
    <property type="project" value="UniProtKB-EC"/>
</dbReference>